<evidence type="ECO:0000256" key="1">
    <source>
        <dbReference type="PIRSR" id="PIRSR601310-1"/>
    </source>
</evidence>
<evidence type="ECO:0000259" key="4">
    <source>
        <dbReference type="PROSITE" id="PS51084"/>
    </source>
</evidence>
<evidence type="ECO:0000313" key="6">
    <source>
        <dbReference type="Proteomes" id="UP000199373"/>
    </source>
</evidence>
<dbReference type="PANTHER" id="PTHR46648">
    <property type="entry name" value="HIT FAMILY PROTEIN 1"/>
    <property type="match status" value="1"/>
</dbReference>
<dbReference type="GO" id="GO:0009117">
    <property type="term" value="P:nucleotide metabolic process"/>
    <property type="evidence" value="ECO:0007669"/>
    <property type="project" value="TreeGrafter"/>
</dbReference>
<proteinExistence type="predicted"/>
<evidence type="ECO:0000313" key="5">
    <source>
        <dbReference type="EMBL" id="SEW24310.1"/>
    </source>
</evidence>
<organism evidence="5 6">
    <name type="scientific">Prevotella aff. ruminicola Tc2-24</name>
    <dbReference type="NCBI Taxonomy" id="81582"/>
    <lineage>
        <taxon>Bacteria</taxon>
        <taxon>Pseudomonadati</taxon>
        <taxon>Bacteroidota</taxon>
        <taxon>Bacteroidia</taxon>
        <taxon>Bacteroidales</taxon>
        <taxon>Prevotellaceae</taxon>
        <taxon>Prevotella</taxon>
    </lineage>
</organism>
<dbReference type="Pfam" id="PF01230">
    <property type="entry name" value="HIT"/>
    <property type="match status" value="1"/>
</dbReference>
<sequence length="132" mass="15150">MDIFSKIAAGEIPSYKCAENEKFYAFLDINPLVKGHTLVIPRREVDYIFDMGDDEIAEYQVFAKKVALAVGKAFPCKKVAQVVLGLEVPHAHIHLIPMQSEQDVDFRREKLKLTEEEFKDIASKIYAEYKKQ</sequence>
<dbReference type="PROSITE" id="PS51084">
    <property type="entry name" value="HIT_2"/>
    <property type="match status" value="1"/>
</dbReference>
<dbReference type="SUPFAM" id="SSF54197">
    <property type="entry name" value="HIT-like"/>
    <property type="match status" value="1"/>
</dbReference>
<dbReference type="RefSeq" id="WP_091900032.1">
    <property type="nucleotide sequence ID" value="NZ_FOIQ01000006.1"/>
</dbReference>
<dbReference type="InterPro" id="IPR001310">
    <property type="entry name" value="Histidine_triad_HIT"/>
</dbReference>
<feature type="short sequence motif" description="Histidine triad motif" evidence="2 3">
    <location>
        <begin position="90"/>
        <end position="94"/>
    </location>
</feature>
<evidence type="ECO:0000256" key="2">
    <source>
        <dbReference type="PIRSR" id="PIRSR601310-3"/>
    </source>
</evidence>
<dbReference type="GO" id="GO:0003824">
    <property type="term" value="F:catalytic activity"/>
    <property type="evidence" value="ECO:0007669"/>
    <property type="project" value="InterPro"/>
</dbReference>
<reference evidence="5 6" key="1">
    <citation type="submission" date="2016-10" db="EMBL/GenBank/DDBJ databases">
        <authorList>
            <person name="de Groot N.N."/>
        </authorList>
    </citation>
    <scope>NUCLEOTIDE SEQUENCE [LARGE SCALE GENOMIC DNA]</scope>
    <source>
        <strain evidence="5 6">TC2-24</strain>
    </source>
</reference>
<feature type="domain" description="HIT" evidence="4">
    <location>
        <begin position="3"/>
        <end position="106"/>
    </location>
</feature>
<feature type="active site" description="Tele-AMP-histidine intermediate" evidence="1">
    <location>
        <position position="92"/>
    </location>
</feature>
<dbReference type="InterPro" id="IPR011146">
    <property type="entry name" value="HIT-like"/>
</dbReference>
<dbReference type="PRINTS" id="PR00332">
    <property type="entry name" value="HISTRIAD"/>
</dbReference>
<dbReference type="EMBL" id="FOIQ01000006">
    <property type="protein sequence ID" value="SEW24310.1"/>
    <property type="molecule type" value="Genomic_DNA"/>
</dbReference>
<gene>
    <name evidence="5" type="ORF">SAMN04487850_2319</name>
</gene>
<dbReference type="InterPro" id="IPR036265">
    <property type="entry name" value="HIT-like_sf"/>
</dbReference>
<dbReference type="Gene3D" id="3.30.428.10">
    <property type="entry name" value="HIT-like"/>
    <property type="match status" value="1"/>
</dbReference>
<keyword evidence="6" id="KW-1185">Reference proteome</keyword>
<protein>
    <submittedName>
        <fullName evidence="5">Histidine triad (HIT) family protein</fullName>
    </submittedName>
</protein>
<name>A0A1I0QBA1_9BACT</name>
<dbReference type="AlphaFoldDB" id="A0A1I0QBA1"/>
<accession>A0A1I0QBA1</accession>
<dbReference type="PANTHER" id="PTHR46648:SF1">
    <property type="entry name" value="ADENOSINE 5'-MONOPHOSPHORAMIDASE HNT1"/>
    <property type="match status" value="1"/>
</dbReference>
<evidence type="ECO:0000256" key="3">
    <source>
        <dbReference type="PROSITE-ProRule" id="PRU00464"/>
    </source>
</evidence>
<dbReference type="Proteomes" id="UP000199373">
    <property type="component" value="Unassembled WGS sequence"/>
</dbReference>